<dbReference type="AlphaFoldDB" id="A0A0E9U983"/>
<evidence type="ECO:0000313" key="1">
    <source>
        <dbReference type="EMBL" id="JAH61523.1"/>
    </source>
</evidence>
<protein>
    <submittedName>
        <fullName evidence="1">Uncharacterized protein</fullName>
    </submittedName>
</protein>
<name>A0A0E9U983_ANGAN</name>
<proteinExistence type="predicted"/>
<sequence length="48" mass="5447">MDKGYSLESGYCALQCPLLHSPRCMSSLCIHPVILTIIRKCKFYGLKK</sequence>
<dbReference type="EMBL" id="GBXM01047054">
    <property type="protein sequence ID" value="JAH61523.1"/>
    <property type="molecule type" value="Transcribed_RNA"/>
</dbReference>
<reference evidence="1" key="2">
    <citation type="journal article" date="2015" name="Fish Shellfish Immunol.">
        <title>Early steps in the European eel (Anguilla anguilla)-Vibrio vulnificus interaction in the gills: Role of the RtxA13 toxin.</title>
        <authorList>
            <person name="Callol A."/>
            <person name="Pajuelo D."/>
            <person name="Ebbesson L."/>
            <person name="Teles M."/>
            <person name="MacKenzie S."/>
            <person name="Amaro C."/>
        </authorList>
    </citation>
    <scope>NUCLEOTIDE SEQUENCE</scope>
</reference>
<organism evidence="1">
    <name type="scientific">Anguilla anguilla</name>
    <name type="common">European freshwater eel</name>
    <name type="synonym">Muraena anguilla</name>
    <dbReference type="NCBI Taxonomy" id="7936"/>
    <lineage>
        <taxon>Eukaryota</taxon>
        <taxon>Metazoa</taxon>
        <taxon>Chordata</taxon>
        <taxon>Craniata</taxon>
        <taxon>Vertebrata</taxon>
        <taxon>Euteleostomi</taxon>
        <taxon>Actinopterygii</taxon>
        <taxon>Neopterygii</taxon>
        <taxon>Teleostei</taxon>
        <taxon>Anguilliformes</taxon>
        <taxon>Anguillidae</taxon>
        <taxon>Anguilla</taxon>
    </lineage>
</organism>
<reference evidence="1" key="1">
    <citation type="submission" date="2014-11" db="EMBL/GenBank/DDBJ databases">
        <authorList>
            <person name="Amaro Gonzalez C."/>
        </authorList>
    </citation>
    <scope>NUCLEOTIDE SEQUENCE</scope>
</reference>
<accession>A0A0E9U983</accession>